<dbReference type="RefSeq" id="WP_135945464.1">
    <property type="nucleotide sequence ID" value="NZ_BMEI01000003.1"/>
</dbReference>
<keyword evidence="2" id="KW-1185">Reference proteome</keyword>
<organism evidence="1 2">
    <name type="scientific">Marinicauda pacifica</name>
    <dbReference type="NCBI Taxonomy" id="1133559"/>
    <lineage>
        <taxon>Bacteria</taxon>
        <taxon>Pseudomonadati</taxon>
        <taxon>Pseudomonadota</taxon>
        <taxon>Alphaproteobacteria</taxon>
        <taxon>Maricaulales</taxon>
        <taxon>Maricaulaceae</taxon>
        <taxon>Marinicauda</taxon>
    </lineage>
</organism>
<proteinExistence type="predicted"/>
<dbReference type="AlphaFoldDB" id="A0A4S2H915"/>
<comment type="caution">
    <text evidence="1">The sequence shown here is derived from an EMBL/GenBank/DDBJ whole genome shotgun (WGS) entry which is preliminary data.</text>
</comment>
<dbReference type="OrthoDB" id="7630883at2"/>
<protein>
    <submittedName>
        <fullName evidence="1">Uncharacterized protein</fullName>
    </submittedName>
</protein>
<gene>
    <name evidence="1" type="ORF">E5162_11835</name>
</gene>
<evidence type="ECO:0000313" key="2">
    <source>
        <dbReference type="Proteomes" id="UP000305451"/>
    </source>
</evidence>
<name>A0A4S2H915_9PROT</name>
<dbReference type="Proteomes" id="UP000305451">
    <property type="component" value="Unassembled WGS sequence"/>
</dbReference>
<reference evidence="1 2" key="1">
    <citation type="journal article" date="2013" name="Int. J. Syst. Evol. Microbiol.">
        <title>Marinicauda pacifica gen. nov., sp. nov., a prosthecate alphaproteobacterium of the family Hyphomonadaceae isolated from deep seawater.</title>
        <authorList>
            <person name="Zhang X.Y."/>
            <person name="Li G.W."/>
            <person name="Wang C.S."/>
            <person name="Zhang Y.J."/>
            <person name="Xu X.W."/>
            <person name="Li H."/>
            <person name="Liu A."/>
            <person name="Liu C."/>
            <person name="Xie B.B."/>
            <person name="Qin Q.L."/>
            <person name="Xu Z."/>
            <person name="Chen X.L."/>
            <person name="Zhou B.C."/>
            <person name="Zhang Y.Z."/>
        </authorList>
    </citation>
    <scope>NUCLEOTIDE SEQUENCE [LARGE SCALE GENOMIC DNA]</scope>
    <source>
        <strain evidence="1 2">P-1 km-3</strain>
    </source>
</reference>
<evidence type="ECO:0000313" key="1">
    <source>
        <dbReference type="EMBL" id="TGY92330.1"/>
    </source>
</evidence>
<accession>A0A4S2H915</accession>
<dbReference type="EMBL" id="SRXV01000003">
    <property type="protein sequence ID" value="TGY92330.1"/>
    <property type="molecule type" value="Genomic_DNA"/>
</dbReference>
<sequence>MQKAISKWIREVRQGNSTPQGLPEEVVFRQKIGRWVEFKRQHLYFAQTLNSLINGHSSQLNLIKHAMLCQAEIEEMRPAGAEAPQGDLSLETVFWRLPLPTFSTLYRLVNSRAFSEEALDILIEGRNIKITETILVAASVRIAPCDHLFARIAEDRKFEGADRAGRHTSEITGLHNDILKFYRSALRANGVV</sequence>